<comment type="function">
    <text evidence="10">Required for vesicle-mediated transport. Catalyzes the fusion of transport vesicles within the Golgi cisternae. Is also required for transport from the endoplasmic reticulum to the Golgi stack. Seems to function as a fusion protein required for the delivery of cargo proteins to all compartments of the Golgi stack independent of vesicle origin.</text>
</comment>
<dbReference type="Pfam" id="PF17862">
    <property type="entry name" value="AAA_lid_3"/>
    <property type="match status" value="1"/>
</dbReference>
<proteinExistence type="inferred from homology"/>
<keyword evidence="5" id="KW-0677">Repeat</keyword>
<evidence type="ECO:0000313" key="11">
    <source>
        <dbReference type="EMBL" id="CAB4000648.1"/>
    </source>
</evidence>
<dbReference type="EC" id="3.6.4.6" evidence="10"/>
<dbReference type="Gene3D" id="2.40.40.20">
    <property type="match status" value="1"/>
</dbReference>
<keyword evidence="10" id="KW-0460">Magnesium</keyword>
<comment type="similarity">
    <text evidence="2 9">Belongs to the AAA ATPase family.</text>
</comment>
<dbReference type="GO" id="GO:0005795">
    <property type="term" value="C:Golgi stack"/>
    <property type="evidence" value="ECO:0007669"/>
    <property type="project" value="TreeGrafter"/>
</dbReference>
<protein>
    <recommendedName>
        <fullName evidence="10">Vesicle-fusing ATPase</fullName>
        <ecNumber evidence="10">3.6.4.6</ecNumber>
    </recommendedName>
</protein>
<dbReference type="EMBL" id="CACRXK020003887">
    <property type="protein sequence ID" value="CAB4000648.1"/>
    <property type="molecule type" value="Genomic_DNA"/>
</dbReference>
<organism evidence="11 12">
    <name type="scientific">Paramuricea clavata</name>
    <name type="common">Red gorgonian</name>
    <name type="synonym">Violescent sea-whip</name>
    <dbReference type="NCBI Taxonomy" id="317549"/>
    <lineage>
        <taxon>Eukaryota</taxon>
        <taxon>Metazoa</taxon>
        <taxon>Cnidaria</taxon>
        <taxon>Anthozoa</taxon>
        <taxon>Octocorallia</taxon>
        <taxon>Malacalcyonacea</taxon>
        <taxon>Plexauridae</taxon>
        <taxon>Paramuricea</taxon>
    </lineage>
</organism>
<keyword evidence="10" id="KW-0479">Metal-binding</keyword>
<dbReference type="FunFam" id="1.10.8.60:FF:000026">
    <property type="entry name" value="vesicle-fusing ATPase isoform X1"/>
    <property type="match status" value="1"/>
</dbReference>
<reference evidence="11" key="1">
    <citation type="submission" date="2020-04" db="EMBL/GenBank/DDBJ databases">
        <authorList>
            <person name="Alioto T."/>
            <person name="Alioto T."/>
            <person name="Gomez Garrido J."/>
        </authorList>
    </citation>
    <scope>NUCLEOTIDE SEQUENCE</scope>
    <source>
        <strain evidence="11">A484AB</strain>
    </source>
</reference>
<dbReference type="GO" id="GO:0043001">
    <property type="term" value="P:Golgi to plasma membrane protein transport"/>
    <property type="evidence" value="ECO:0007669"/>
    <property type="project" value="TreeGrafter"/>
</dbReference>
<dbReference type="InterPro" id="IPR009010">
    <property type="entry name" value="Asp_de-COase-like_dom_sf"/>
</dbReference>
<dbReference type="GO" id="GO:0006891">
    <property type="term" value="P:intra-Golgi vesicle-mediated transport"/>
    <property type="evidence" value="ECO:0007669"/>
    <property type="project" value="TreeGrafter"/>
</dbReference>
<feature type="non-terminal residue" evidence="11">
    <location>
        <position position="1"/>
    </location>
</feature>
<comment type="subcellular location">
    <subcellularLocation>
        <location evidence="1 10">Cytoplasm</location>
    </subcellularLocation>
</comment>
<evidence type="ECO:0000256" key="2">
    <source>
        <dbReference type="ARBA" id="ARBA00006914"/>
    </source>
</evidence>
<dbReference type="FunFam" id="3.40.50.300:FF:000187">
    <property type="entry name" value="Vesicular-fusion ATPase SEC18"/>
    <property type="match status" value="1"/>
</dbReference>
<keyword evidence="6 9" id="KW-0547">Nucleotide-binding</keyword>
<dbReference type="InterPro" id="IPR041569">
    <property type="entry name" value="AAA_lid_3"/>
</dbReference>
<dbReference type="GO" id="GO:0035494">
    <property type="term" value="P:SNARE complex disassembly"/>
    <property type="evidence" value="ECO:0007669"/>
    <property type="project" value="InterPro"/>
</dbReference>
<keyword evidence="3 10" id="KW-0813">Transport</keyword>
<gene>
    <name evidence="11" type="ORF">PACLA_8A067298</name>
</gene>
<evidence type="ECO:0000256" key="1">
    <source>
        <dbReference type="ARBA" id="ARBA00004496"/>
    </source>
</evidence>
<comment type="cofactor">
    <cofactor evidence="10">
        <name>Mg(2+)</name>
        <dbReference type="ChEBI" id="CHEBI:18420"/>
    </cofactor>
    <text evidence="10">Binds 1 Mg(2+) ion per subunit.</text>
</comment>
<dbReference type="Pfam" id="PF00004">
    <property type="entry name" value="AAA"/>
    <property type="match status" value="1"/>
</dbReference>
<dbReference type="Proteomes" id="UP001152795">
    <property type="component" value="Unassembled WGS sequence"/>
</dbReference>
<keyword evidence="10" id="KW-0378">Hydrolase</keyword>
<keyword evidence="8 10" id="KW-0653">Protein transport</keyword>
<comment type="catalytic activity">
    <reaction evidence="10">
        <text>ATP + H2O = ADP + phosphate + H(+)</text>
        <dbReference type="Rhea" id="RHEA:13065"/>
        <dbReference type="ChEBI" id="CHEBI:15377"/>
        <dbReference type="ChEBI" id="CHEBI:15378"/>
        <dbReference type="ChEBI" id="CHEBI:30616"/>
        <dbReference type="ChEBI" id="CHEBI:43474"/>
        <dbReference type="ChEBI" id="CHEBI:456216"/>
        <dbReference type="EC" id="3.6.4.6"/>
    </reaction>
</comment>
<comment type="caution">
    <text evidence="11">The sequence shown here is derived from an EMBL/GenBank/DDBJ whole genome shotgun (WGS) entry which is preliminary data.</text>
</comment>
<evidence type="ECO:0000256" key="10">
    <source>
        <dbReference type="RuleBase" id="RU367045"/>
    </source>
</evidence>
<evidence type="ECO:0000313" key="12">
    <source>
        <dbReference type="Proteomes" id="UP001152795"/>
    </source>
</evidence>
<dbReference type="SUPFAM" id="SSF54585">
    <property type="entry name" value="Cdc48 domain 2-like"/>
    <property type="match status" value="1"/>
</dbReference>
<evidence type="ECO:0000256" key="8">
    <source>
        <dbReference type="ARBA" id="ARBA00022927"/>
    </source>
</evidence>
<evidence type="ECO:0000256" key="9">
    <source>
        <dbReference type="RuleBase" id="RU003651"/>
    </source>
</evidence>
<dbReference type="InterPro" id="IPR039812">
    <property type="entry name" value="Vesicle-fus_ATPase"/>
</dbReference>
<dbReference type="PANTHER" id="PTHR23078">
    <property type="entry name" value="VESICULAR-FUSION PROTEIN NSF"/>
    <property type="match status" value="1"/>
</dbReference>
<name>A0A6S7I959_PARCT</name>
<keyword evidence="12" id="KW-1185">Reference proteome</keyword>
<dbReference type="SMART" id="SM00382">
    <property type="entry name" value="AAA"/>
    <property type="match status" value="1"/>
</dbReference>
<keyword evidence="4 10" id="KW-0963">Cytoplasm</keyword>
<dbReference type="Gene3D" id="3.40.50.300">
    <property type="entry name" value="P-loop containing nucleotide triphosphate hydrolases"/>
    <property type="match status" value="1"/>
</dbReference>
<dbReference type="SUPFAM" id="SSF52540">
    <property type="entry name" value="P-loop containing nucleoside triphosphate hydrolases"/>
    <property type="match status" value="1"/>
</dbReference>
<dbReference type="OrthoDB" id="9982946at2759"/>
<dbReference type="Gene3D" id="3.10.330.10">
    <property type="match status" value="1"/>
</dbReference>
<dbReference type="AlphaFoldDB" id="A0A6S7I959"/>
<evidence type="ECO:0000256" key="6">
    <source>
        <dbReference type="ARBA" id="ARBA00022741"/>
    </source>
</evidence>
<dbReference type="GO" id="GO:0005524">
    <property type="term" value="F:ATP binding"/>
    <property type="evidence" value="ECO:0007669"/>
    <property type="project" value="UniProtKB-UniRule"/>
</dbReference>
<sequence>MALHLKAIKSPSGRLSLSNCFIVNEADFPDEEIQHVRFRSVGHQEFIYSILKTSEVKHGTVGVSLIQRKWTSIALNQVLEVHPHKFPANSNLNSITLEADFLQKSRVSQEPYDTDKMSEVLIDQFCNRAFSEGQPLVFTYGDKKYLQLIVQKMDVLDPKKALASESNFEPMKVSKGVISGNTRIIFEKAEGSALNLVGKSKGKSATQSIINTEWDFTKLGIGGLDKEFSTIIRRAFASRLFPAELTEKMGVKHVKGILLFGPPGTGKTLMARQIGKMLNCREPKIISGPEILNKYVGESEANIRKLFAEAEEEQKKHGVNSGLHLIIFDEFDAVCKSRYSYGSGGTGVQDSVVNQLLAKIDGVEQLNNVLLIGMTNRKDLIDEALLRPGRMEVQVEISLADEPGRLQILEIHTRALRENNLLSSDVDLAELAAQTKNFSGAEIEGLVRAAQSNAMNRFLKMETTLEIAPDAVSKVLVKPTDFNHALEHDIKPAFGASDDDLEYFVLNDIIRWCPMIEQIISDGKLLIEQTKVHDSSMGPVSVLLEGPVGSGKTALA</sequence>
<dbReference type="InterPro" id="IPR003593">
    <property type="entry name" value="AAA+_ATPase"/>
</dbReference>
<dbReference type="GO" id="GO:0046872">
    <property type="term" value="F:metal ion binding"/>
    <property type="evidence" value="ECO:0007669"/>
    <property type="project" value="UniProtKB-UniRule"/>
</dbReference>
<dbReference type="PANTHER" id="PTHR23078:SF3">
    <property type="entry name" value="VESICLE-FUSING ATPASE"/>
    <property type="match status" value="1"/>
</dbReference>
<evidence type="ECO:0000256" key="3">
    <source>
        <dbReference type="ARBA" id="ARBA00022448"/>
    </source>
</evidence>
<dbReference type="PROSITE" id="PS00674">
    <property type="entry name" value="AAA"/>
    <property type="match status" value="1"/>
</dbReference>
<evidence type="ECO:0000256" key="5">
    <source>
        <dbReference type="ARBA" id="ARBA00022737"/>
    </source>
</evidence>
<dbReference type="InterPro" id="IPR003959">
    <property type="entry name" value="ATPase_AAA_core"/>
</dbReference>
<keyword evidence="7 9" id="KW-0067">ATP-binding</keyword>
<dbReference type="InterPro" id="IPR027417">
    <property type="entry name" value="P-loop_NTPase"/>
</dbReference>
<evidence type="ECO:0000256" key="4">
    <source>
        <dbReference type="ARBA" id="ARBA00022490"/>
    </source>
</evidence>
<dbReference type="Gene3D" id="1.10.8.60">
    <property type="match status" value="1"/>
</dbReference>
<dbReference type="GO" id="GO:0016887">
    <property type="term" value="F:ATP hydrolysis activity"/>
    <property type="evidence" value="ECO:0007669"/>
    <property type="project" value="InterPro"/>
</dbReference>
<dbReference type="InterPro" id="IPR003960">
    <property type="entry name" value="ATPase_AAA_CS"/>
</dbReference>
<keyword evidence="10" id="KW-0931">ER-Golgi transport</keyword>
<dbReference type="InterPro" id="IPR029067">
    <property type="entry name" value="CDC48_domain_2-like_sf"/>
</dbReference>
<evidence type="ECO:0000256" key="7">
    <source>
        <dbReference type="ARBA" id="ARBA00022840"/>
    </source>
</evidence>
<dbReference type="SUPFAM" id="SSF50692">
    <property type="entry name" value="ADC-like"/>
    <property type="match status" value="1"/>
</dbReference>
<accession>A0A6S7I959</accession>